<protein>
    <submittedName>
        <fullName evidence="2">GYF_2 domain-containing protein</fullName>
    </submittedName>
</protein>
<dbReference type="AlphaFoldDB" id="A0A1I7YAW2"/>
<keyword evidence="1" id="KW-1185">Reference proteome</keyword>
<evidence type="ECO:0000313" key="2">
    <source>
        <dbReference type="WBParaSite" id="L893_g1450.t1"/>
    </source>
</evidence>
<dbReference type="WBParaSite" id="L893_g1450.t1">
    <property type="protein sequence ID" value="L893_g1450.t1"/>
    <property type="gene ID" value="L893_g1450"/>
</dbReference>
<proteinExistence type="predicted"/>
<name>A0A1I7YAW2_9BILA</name>
<sequence>ILKINSFLLYNFEMRRQNQSCDPIRVKRWVDAEKNYFIVYDCRQIDLKNMFGAMRSFDEPLYKQLTNAAEYARTYLARKEIDKKKRRYDQRENMKPKNNESDEELVVMEELNENNESDEELVVMEELDSDDELCYSIFL</sequence>
<organism evidence="1 2">
    <name type="scientific">Steinernema glaseri</name>
    <dbReference type="NCBI Taxonomy" id="37863"/>
    <lineage>
        <taxon>Eukaryota</taxon>
        <taxon>Metazoa</taxon>
        <taxon>Ecdysozoa</taxon>
        <taxon>Nematoda</taxon>
        <taxon>Chromadorea</taxon>
        <taxon>Rhabditida</taxon>
        <taxon>Tylenchina</taxon>
        <taxon>Panagrolaimomorpha</taxon>
        <taxon>Strongyloidoidea</taxon>
        <taxon>Steinernematidae</taxon>
        <taxon>Steinernema</taxon>
    </lineage>
</organism>
<dbReference type="Proteomes" id="UP000095287">
    <property type="component" value="Unplaced"/>
</dbReference>
<evidence type="ECO:0000313" key="1">
    <source>
        <dbReference type="Proteomes" id="UP000095287"/>
    </source>
</evidence>
<reference evidence="2" key="1">
    <citation type="submission" date="2016-11" db="UniProtKB">
        <authorList>
            <consortium name="WormBaseParasite"/>
        </authorList>
    </citation>
    <scope>IDENTIFICATION</scope>
</reference>
<accession>A0A1I7YAW2</accession>